<dbReference type="Proteomes" id="UP000265692">
    <property type="component" value="Unassembled WGS sequence"/>
</dbReference>
<feature type="transmembrane region" description="Helical" evidence="1">
    <location>
        <begin position="32"/>
        <end position="54"/>
    </location>
</feature>
<evidence type="ECO:0000313" key="3">
    <source>
        <dbReference type="Proteomes" id="UP000265692"/>
    </source>
</evidence>
<accession>A0A396S497</accession>
<keyword evidence="1" id="KW-1133">Transmembrane helix</keyword>
<keyword evidence="1" id="KW-0472">Membrane</keyword>
<evidence type="ECO:0000256" key="1">
    <source>
        <dbReference type="SAM" id="Phobius"/>
    </source>
</evidence>
<feature type="transmembrane region" description="Helical" evidence="1">
    <location>
        <begin position="92"/>
        <end position="117"/>
    </location>
</feature>
<dbReference type="EMBL" id="QWEI01000009">
    <property type="protein sequence ID" value="RHW33969.1"/>
    <property type="molecule type" value="Genomic_DNA"/>
</dbReference>
<gene>
    <name evidence="2" type="ORF">D1B33_14270</name>
</gene>
<name>A0A396S497_9BACL</name>
<proteinExistence type="predicted"/>
<dbReference type="RefSeq" id="WP_118877084.1">
    <property type="nucleotide sequence ID" value="NZ_QWEI01000009.1"/>
</dbReference>
<organism evidence="2 3">
    <name type="scientific">Ureibacillus yapensis</name>
    <dbReference type="NCBI Taxonomy" id="2304605"/>
    <lineage>
        <taxon>Bacteria</taxon>
        <taxon>Bacillati</taxon>
        <taxon>Bacillota</taxon>
        <taxon>Bacilli</taxon>
        <taxon>Bacillales</taxon>
        <taxon>Caryophanaceae</taxon>
        <taxon>Ureibacillus</taxon>
    </lineage>
</organism>
<feature type="transmembrane region" description="Helical" evidence="1">
    <location>
        <begin position="124"/>
        <end position="142"/>
    </location>
</feature>
<dbReference type="GO" id="GO:0005886">
    <property type="term" value="C:plasma membrane"/>
    <property type="evidence" value="ECO:0007669"/>
    <property type="project" value="TreeGrafter"/>
</dbReference>
<dbReference type="Pfam" id="PF04657">
    <property type="entry name" value="DMT_YdcZ"/>
    <property type="match status" value="1"/>
</dbReference>
<dbReference type="PANTHER" id="PTHR34821:SF3">
    <property type="entry name" value="MEMBRANE PROTEIN"/>
    <property type="match status" value="1"/>
</dbReference>
<sequence>MILGGILALIAGAGVGLQNIFNRHLNEHVSSWMATTFVLLTGSIASLLIGLLVDGPAIFDVSGMKLSYWLFGLIGIGIIYCMMQAMKQLGPTKAVLIAVIAQLTSSLVFDLTGFLVLPQMNLKWEDILGIMLMIAGVLIFNMKKKDISKT</sequence>
<keyword evidence="3" id="KW-1185">Reference proteome</keyword>
<dbReference type="AlphaFoldDB" id="A0A396S497"/>
<dbReference type="PANTHER" id="PTHR34821">
    <property type="entry name" value="INNER MEMBRANE PROTEIN YDCZ"/>
    <property type="match status" value="1"/>
</dbReference>
<feature type="transmembrane region" description="Helical" evidence="1">
    <location>
        <begin position="66"/>
        <end position="86"/>
    </location>
</feature>
<reference evidence="2 3" key="1">
    <citation type="submission" date="2018-08" db="EMBL/GenBank/DDBJ databases">
        <title>Lysinibacillus sp. YLB-03 draft genome sequence.</title>
        <authorList>
            <person name="Yu L."/>
        </authorList>
    </citation>
    <scope>NUCLEOTIDE SEQUENCE [LARGE SCALE GENOMIC DNA]</scope>
    <source>
        <strain evidence="2 3">YLB-03</strain>
    </source>
</reference>
<keyword evidence="1" id="KW-0812">Transmembrane</keyword>
<protein>
    <submittedName>
        <fullName evidence="2">DMT family transporter</fullName>
    </submittedName>
</protein>
<dbReference type="InterPro" id="IPR006750">
    <property type="entry name" value="YdcZ"/>
</dbReference>
<evidence type="ECO:0000313" key="2">
    <source>
        <dbReference type="EMBL" id="RHW33969.1"/>
    </source>
</evidence>
<dbReference type="OrthoDB" id="2382207at2"/>
<comment type="caution">
    <text evidence="2">The sequence shown here is derived from an EMBL/GenBank/DDBJ whole genome shotgun (WGS) entry which is preliminary data.</text>
</comment>